<dbReference type="SUPFAM" id="SSF103473">
    <property type="entry name" value="MFS general substrate transporter"/>
    <property type="match status" value="1"/>
</dbReference>
<evidence type="ECO:0000313" key="9">
    <source>
        <dbReference type="Proteomes" id="UP000250140"/>
    </source>
</evidence>
<dbReference type="PANTHER" id="PTHR23502:SF50">
    <property type="entry name" value="TRANSPORTER, PUTATIVE (AFU_ORTHOLOGUE AFUA_5G00430)-RELATED"/>
    <property type="match status" value="1"/>
</dbReference>
<feature type="transmembrane region" description="Helical" evidence="6">
    <location>
        <begin position="227"/>
        <end position="247"/>
    </location>
</feature>
<proteinExistence type="predicted"/>
<accession>A0A8E2JVF3</accession>
<sequence>MPSAQSLPPAYVIGAHAPHNIASLVSNSDVDHNWPPGTVRIGEAQNGSISHEPKASLEPNNPLKWSKPRKGVNFAIACFYALMQFTFLDIGTMIWTQLNTELGISIEIMNASFGANTAGLAIGCFVLVPIALNYGRRIVYISTTAIQFALAVWQAKMTTAVELIMINIISGLVGAAAEVLVQMTIKDIFFLHQRATANGIYIIMVATGTFLAPVAAGYSAVAQGWRWIWWWCAIFIGVNLVVFIFLYEETKSACVPLTAIEFTPETLSGPVDNFDSKEPRRSPRHASTVDHIGQTQHARILRTSRWRLALITRTPGRSIRFLYLFRRFFVLLFTFPAVTYTAVIYGAILAWFAVILSTMSVYFTYEPYNFNDTGLGLLNLAPFAGSVLGALCGGPLNDWFSMKLARRNSEIFEPEMRLWMALPGVAATPAGIWLFGFTMAEGLPWIVPCVGMALFGFGAAVIGDTSLTYLTDCYADIVGDALVSVAFVRNAFATIVVIVLQPWIDAMGLRGMFITAGCLALATLLPTVPMIIWGKKMRIKTAKRYNAMINAKN</sequence>
<dbReference type="OrthoDB" id="5215911at2759"/>
<evidence type="ECO:0000256" key="6">
    <source>
        <dbReference type="SAM" id="Phobius"/>
    </source>
</evidence>
<feature type="transmembrane region" description="Helical" evidence="6">
    <location>
        <begin position="418"/>
        <end position="439"/>
    </location>
</feature>
<evidence type="ECO:0000256" key="5">
    <source>
        <dbReference type="SAM" id="MobiDB-lite"/>
    </source>
</evidence>
<keyword evidence="3 6" id="KW-1133">Transmembrane helix</keyword>
<evidence type="ECO:0000256" key="1">
    <source>
        <dbReference type="ARBA" id="ARBA00004141"/>
    </source>
</evidence>
<dbReference type="AlphaFoldDB" id="A0A8E2JVF3"/>
<reference evidence="8 9" key="1">
    <citation type="journal article" date="2016" name="Nat. Commun.">
        <title>Ectomycorrhizal ecology is imprinted in the genome of the dominant symbiotic fungus Cenococcum geophilum.</title>
        <authorList>
            <consortium name="DOE Joint Genome Institute"/>
            <person name="Peter M."/>
            <person name="Kohler A."/>
            <person name="Ohm R.A."/>
            <person name="Kuo A."/>
            <person name="Krutzmann J."/>
            <person name="Morin E."/>
            <person name="Arend M."/>
            <person name="Barry K.W."/>
            <person name="Binder M."/>
            <person name="Choi C."/>
            <person name="Clum A."/>
            <person name="Copeland A."/>
            <person name="Grisel N."/>
            <person name="Haridas S."/>
            <person name="Kipfer T."/>
            <person name="LaButti K."/>
            <person name="Lindquist E."/>
            <person name="Lipzen A."/>
            <person name="Maire R."/>
            <person name="Meier B."/>
            <person name="Mihaltcheva S."/>
            <person name="Molinier V."/>
            <person name="Murat C."/>
            <person name="Poggeler S."/>
            <person name="Quandt C.A."/>
            <person name="Sperisen C."/>
            <person name="Tritt A."/>
            <person name="Tisserant E."/>
            <person name="Crous P.W."/>
            <person name="Henrissat B."/>
            <person name="Nehls U."/>
            <person name="Egli S."/>
            <person name="Spatafora J.W."/>
            <person name="Grigoriev I.V."/>
            <person name="Martin F.M."/>
        </authorList>
    </citation>
    <scope>NUCLEOTIDE SEQUENCE [LARGE SCALE GENOMIC DNA]</scope>
    <source>
        <strain evidence="8 9">CBS 207.34</strain>
    </source>
</reference>
<feature type="transmembrane region" description="Helical" evidence="6">
    <location>
        <begin position="482"/>
        <end position="504"/>
    </location>
</feature>
<keyword evidence="9" id="KW-1185">Reference proteome</keyword>
<dbReference type="Proteomes" id="UP000250140">
    <property type="component" value="Unassembled WGS sequence"/>
</dbReference>
<name>A0A8E2JVF3_9PEZI</name>
<dbReference type="GO" id="GO:0022857">
    <property type="term" value="F:transmembrane transporter activity"/>
    <property type="evidence" value="ECO:0007669"/>
    <property type="project" value="InterPro"/>
</dbReference>
<feature type="transmembrane region" description="Helical" evidence="6">
    <location>
        <begin position="74"/>
        <end position="96"/>
    </location>
</feature>
<evidence type="ECO:0000313" key="8">
    <source>
        <dbReference type="EMBL" id="OCL11054.1"/>
    </source>
</evidence>
<gene>
    <name evidence="8" type="ORF">AOQ84DRAFT_288032</name>
</gene>
<feature type="transmembrane region" description="Helical" evidence="6">
    <location>
        <begin position="201"/>
        <end position="221"/>
    </location>
</feature>
<evidence type="ECO:0000256" key="2">
    <source>
        <dbReference type="ARBA" id="ARBA00022692"/>
    </source>
</evidence>
<dbReference type="InterPro" id="IPR036259">
    <property type="entry name" value="MFS_trans_sf"/>
</dbReference>
<protein>
    <submittedName>
        <fullName evidence="8">Major facilitator superfamily transporter</fullName>
    </submittedName>
</protein>
<feature type="transmembrane region" description="Helical" evidence="6">
    <location>
        <begin position="328"/>
        <end position="356"/>
    </location>
</feature>
<dbReference type="PANTHER" id="PTHR23502">
    <property type="entry name" value="MAJOR FACILITATOR SUPERFAMILY"/>
    <property type="match status" value="1"/>
</dbReference>
<dbReference type="Pfam" id="PF07690">
    <property type="entry name" value="MFS_1"/>
    <property type="match status" value="1"/>
</dbReference>
<dbReference type="EMBL" id="KV749123">
    <property type="protein sequence ID" value="OCL11054.1"/>
    <property type="molecule type" value="Genomic_DNA"/>
</dbReference>
<organism evidence="8 9">
    <name type="scientific">Glonium stellatum</name>
    <dbReference type="NCBI Taxonomy" id="574774"/>
    <lineage>
        <taxon>Eukaryota</taxon>
        <taxon>Fungi</taxon>
        <taxon>Dikarya</taxon>
        <taxon>Ascomycota</taxon>
        <taxon>Pezizomycotina</taxon>
        <taxon>Dothideomycetes</taxon>
        <taxon>Pleosporomycetidae</taxon>
        <taxon>Gloniales</taxon>
        <taxon>Gloniaceae</taxon>
        <taxon>Glonium</taxon>
    </lineage>
</organism>
<dbReference type="PROSITE" id="PS50850">
    <property type="entry name" value="MFS"/>
    <property type="match status" value="1"/>
</dbReference>
<keyword evidence="4 6" id="KW-0472">Membrane</keyword>
<feature type="domain" description="Major facilitator superfamily (MFS) profile" evidence="7">
    <location>
        <begin position="70"/>
        <end position="535"/>
    </location>
</feature>
<feature type="transmembrane region" description="Helical" evidence="6">
    <location>
        <begin position="445"/>
        <end position="470"/>
    </location>
</feature>
<dbReference type="InterPro" id="IPR011701">
    <property type="entry name" value="MFS"/>
</dbReference>
<feature type="transmembrane region" description="Helical" evidence="6">
    <location>
        <begin position="510"/>
        <end position="534"/>
    </location>
</feature>
<feature type="region of interest" description="Disordered" evidence="5">
    <location>
        <begin position="273"/>
        <end position="292"/>
    </location>
</feature>
<comment type="subcellular location">
    <subcellularLocation>
        <location evidence="1">Membrane</location>
        <topology evidence="1">Multi-pass membrane protein</topology>
    </subcellularLocation>
</comment>
<evidence type="ECO:0000256" key="3">
    <source>
        <dbReference type="ARBA" id="ARBA00022989"/>
    </source>
</evidence>
<feature type="transmembrane region" description="Helical" evidence="6">
    <location>
        <begin position="161"/>
        <end position="181"/>
    </location>
</feature>
<feature type="transmembrane region" description="Helical" evidence="6">
    <location>
        <begin position="108"/>
        <end position="131"/>
    </location>
</feature>
<evidence type="ECO:0000259" key="7">
    <source>
        <dbReference type="PROSITE" id="PS50850"/>
    </source>
</evidence>
<evidence type="ECO:0000256" key="4">
    <source>
        <dbReference type="ARBA" id="ARBA00023136"/>
    </source>
</evidence>
<dbReference type="InterPro" id="IPR020846">
    <property type="entry name" value="MFS_dom"/>
</dbReference>
<dbReference type="GO" id="GO:0005886">
    <property type="term" value="C:plasma membrane"/>
    <property type="evidence" value="ECO:0007669"/>
    <property type="project" value="TreeGrafter"/>
</dbReference>
<keyword evidence="2 6" id="KW-0812">Transmembrane</keyword>
<dbReference type="Gene3D" id="1.20.1250.20">
    <property type="entry name" value="MFS general substrate transporter like domains"/>
    <property type="match status" value="1"/>
</dbReference>
<feature type="transmembrane region" description="Helical" evidence="6">
    <location>
        <begin position="376"/>
        <end position="397"/>
    </location>
</feature>
<feature type="transmembrane region" description="Helical" evidence="6">
    <location>
        <begin position="138"/>
        <end position="155"/>
    </location>
</feature>